<keyword evidence="2" id="KW-0547">Nucleotide-binding</keyword>
<dbReference type="GO" id="GO:0005886">
    <property type="term" value="C:plasma membrane"/>
    <property type="evidence" value="ECO:0007669"/>
    <property type="project" value="TreeGrafter"/>
</dbReference>
<dbReference type="Pfam" id="PF00005">
    <property type="entry name" value="ABC_tran"/>
    <property type="match status" value="1"/>
</dbReference>
<dbReference type="InterPro" id="IPR015854">
    <property type="entry name" value="ABC_transpr_LolD-like"/>
</dbReference>
<dbReference type="GO" id="GO:0098796">
    <property type="term" value="C:membrane protein complex"/>
    <property type="evidence" value="ECO:0007669"/>
    <property type="project" value="UniProtKB-ARBA"/>
</dbReference>
<evidence type="ECO:0000313" key="5">
    <source>
        <dbReference type="EMBL" id="ACY99857.1"/>
    </source>
</evidence>
<evidence type="ECO:0000259" key="4">
    <source>
        <dbReference type="PROSITE" id="PS50893"/>
    </source>
</evidence>
<dbReference type="InterPro" id="IPR017871">
    <property type="entry name" value="ABC_transporter-like_CS"/>
</dbReference>
<reference evidence="5 6" key="1">
    <citation type="journal article" date="2011" name="Stand. Genomic Sci.">
        <title>Complete genome sequence of Thermomonospora curvata type strain (B9).</title>
        <authorList>
            <person name="Chertkov O."/>
            <person name="Sikorski J."/>
            <person name="Nolan M."/>
            <person name="Lapidus A."/>
            <person name="Lucas S."/>
            <person name="Del Rio T.G."/>
            <person name="Tice H."/>
            <person name="Cheng J.F."/>
            <person name="Goodwin L."/>
            <person name="Pitluck S."/>
            <person name="Liolios K."/>
            <person name="Ivanova N."/>
            <person name="Mavromatis K."/>
            <person name="Mikhailova N."/>
            <person name="Ovchinnikova G."/>
            <person name="Pati A."/>
            <person name="Chen A."/>
            <person name="Palaniappan K."/>
            <person name="Djao O.D."/>
            <person name="Land M."/>
            <person name="Hauser L."/>
            <person name="Chang Y.J."/>
            <person name="Jeffries C.D."/>
            <person name="Brettin T."/>
            <person name="Han C."/>
            <person name="Detter J.C."/>
            <person name="Rohde M."/>
            <person name="Goker M."/>
            <person name="Woyke T."/>
            <person name="Bristow J."/>
            <person name="Eisen J.A."/>
            <person name="Markowitz V."/>
            <person name="Hugenholtz P."/>
            <person name="Klenk H.P."/>
            <person name="Kyrpides N.C."/>
        </authorList>
    </citation>
    <scope>NUCLEOTIDE SEQUENCE [LARGE SCALE GENOMIC DNA]</scope>
    <source>
        <strain evidence="6">ATCC 19995 / DSM 43183 / JCM 3096 / KCTC 9072 / NBRC 15933 / NCIMB 10081 / Henssen B9</strain>
    </source>
</reference>
<dbReference type="GO" id="GO:0005524">
    <property type="term" value="F:ATP binding"/>
    <property type="evidence" value="ECO:0007669"/>
    <property type="project" value="UniProtKB-KW"/>
</dbReference>
<accession>D1A387</accession>
<dbReference type="InterPro" id="IPR027417">
    <property type="entry name" value="P-loop_NTPase"/>
</dbReference>
<dbReference type="AlphaFoldDB" id="D1A387"/>
<evidence type="ECO:0000256" key="2">
    <source>
        <dbReference type="ARBA" id="ARBA00022741"/>
    </source>
</evidence>
<dbReference type="GO" id="GO:0022857">
    <property type="term" value="F:transmembrane transporter activity"/>
    <property type="evidence" value="ECO:0007669"/>
    <property type="project" value="TreeGrafter"/>
</dbReference>
<dbReference type="GO" id="GO:0016887">
    <property type="term" value="F:ATP hydrolysis activity"/>
    <property type="evidence" value="ECO:0007669"/>
    <property type="project" value="InterPro"/>
</dbReference>
<dbReference type="KEGG" id="tcu:Tcur_4330"/>
<protein>
    <submittedName>
        <fullName evidence="5">ABC transporter related protein</fullName>
    </submittedName>
</protein>
<proteinExistence type="predicted"/>
<dbReference type="PROSITE" id="PS00211">
    <property type="entry name" value="ABC_TRANSPORTER_1"/>
    <property type="match status" value="1"/>
</dbReference>
<dbReference type="PROSITE" id="PS50893">
    <property type="entry name" value="ABC_TRANSPORTER_2"/>
    <property type="match status" value="1"/>
</dbReference>
<dbReference type="STRING" id="471852.Tcur_4330"/>
<sequence>MTDRATPVVELQGLTRTYPGTVPVHALRPTDLTIHKGDYVAITGRSGSGKSTLLHLLGLLDRPTGGRYLLQGQDTARLSDRARTRLRAELIGFVFQAFYLLPHRTVAENVALALMYAGVPRGKRPERVRRALERVGLAARADFYPTKLSGGERQRVAVARALVTEPALVLADEPTGNLDSATAETVLEIFDMLHAQGLTLIVVTHDPVVAGRTRRRLRIDDGRVTEVTESA</sequence>
<dbReference type="PANTHER" id="PTHR24220:SF86">
    <property type="entry name" value="ABC TRANSPORTER ABCH.1"/>
    <property type="match status" value="1"/>
</dbReference>
<dbReference type="Proteomes" id="UP000001918">
    <property type="component" value="Chromosome"/>
</dbReference>
<dbReference type="EMBL" id="CP001738">
    <property type="protein sequence ID" value="ACY99857.1"/>
    <property type="molecule type" value="Genomic_DNA"/>
</dbReference>
<evidence type="ECO:0000256" key="1">
    <source>
        <dbReference type="ARBA" id="ARBA00022448"/>
    </source>
</evidence>
<keyword evidence="1" id="KW-0813">Transport</keyword>
<dbReference type="SMART" id="SM00382">
    <property type="entry name" value="AAA"/>
    <property type="match status" value="1"/>
</dbReference>
<dbReference type="HOGENOM" id="CLU_000604_1_22_11"/>
<dbReference type="FunFam" id="3.40.50.300:FF:000032">
    <property type="entry name" value="Export ABC transporter ATP-binding protein"/>
    <property type="match status" value="1"/>
</dbReference>
<dbReference type="InterPro" id="IPR003439">
    <property type="entry name" value="ABC_transporter-like_ATP-bd"/>
</dbReference>
<dbReference type="RefSeq" id="WP_012854640.1">
    <property type="nucleotide sequence ID" value="NC_013510.1"/>
</dbReference>
<dbReference type="InterPro" id="IPR017911">
    <property type="entry name" value="MacB-like_ATP-bd"/>
</dbReference>
<name>D1A387_THECD</name>
<feature type="domain" description="ABC transporter" evidence="4">
    <location>
        <begin position="9"/>
        <end position="231"/>
    </location>
</feature>
<dbReference type="PANTHER" id="PTHR24220">
    <property type="entry name" value="IMPORT ATP-BINDING PROTEIN"/>
    <property type="match status" value="1"/>
</dbReference>
<organism evidence="5 6">
    <name type="scientific">Thermomonospora curvata (strain ATCC 19995 / DSM 43183 / JCM 3096 / KCTC 9072 / NBRC 15933 / NCIMB 10081 / Henssen B9)</name>
    <dbReference type="NCBI Taxonomy" id="471852"/>
    <lineage>
        <taxon>Bacteria</taxon>
        <taxon>Bacillati</taxon>
        <taxon>Actinomycetota</taxon>
        <taxon>Actinomycetes</taxon>
        <taxon>Streptosporangiales</taxon>
        <taxon>Thermomonosporaceae</taxon>
        <taxon>Thermomonospora</taxon>
    </lineage>
</organism>
<dbReference type="SUPFAM" id="SSF52540">
    <property type="entry name" value="P-loop containing nucleoside triphosphate hydrolases"/>
    <property type="match status" value="1"/>
</dbReference>
<dbReference type="eggNOG" id="COG1136">
    <property type="taxonomic scope" value="Bacteria"/>
</dbReference>
<gene>
    <name evidence="5" type="ordered locus">Tcur_4330</name>
</gene>
<evidence type="ECO:0000256" key="3">
    <source>
        <dbReference type="ARBA" id="ARBA00022840"/>
    </source>
</evidence>
<keyword evidence="6" id="KW-1185">Reference proteome</keyword>
<dbReference type="OrthoDB" id="3266715at2"/>
<evidence type="ECO:0000313" key="6">
    <source>
        <dbReference type="Proteomes" id="UP000001918"/>
    </source>
</evidence>
<dbReference type="Gene3D" id="3.40.50.300">
    <property type="entry name" value="P-loop containing nucleotide triphosphate hydrolases"/>
    <property type="match status" value="1"/>
</dbReference>
<dbReference type="CDD" id="cd03255">
    <property type="entry name" value="ABC_MJ0796_LolCDE_FtsE"/>
    <property type="match status" value="1"/>
</dbReference>
<keyword evidence="3" id="KW-0067">ATP-binding</keyword>
<dbReference type="InterPro" id="IPR003593">
    <property type="entry name" value="AAA+_ATPase"/>
</dbReference>